<keyword evidence="5 7" id="KW-0238">DNA-binding</keyword>
<dbReference type="RefSeq" id="WP_379979654.1">
    <property type="nucleotide sequence ID" value="NZ_JBHUMO010000013.1"/>
</dbReference>
<dbReference type="HAMAP" id="MF_00173">
    <property type="entry name" value="Arg_repressor"/>
    <property type="match status" value="1"/>
</dbReference>
<dbReference type="InterPro" id="IPR001669">
    <property type="entry name" value="Arg_repress"/>
</dbReference>
<evidence type="ECO:0000256" key="7">
    <source>
        <dbReference type="HAMAP-Rule" id="MF_00173"/>
    </source>
</evidence>
<comment type="function">
    <text evidence="7">Regulates arginine biosynthesis genes.</text>
</comment>
<dbReference type="InterPro" id="IPR020899">
    <property type="entry name" value="Arg_repress_C"/>
</dbReference>
<dbReference type="Gene3D" id="1.10.10.10">
    <property type="entry name" value="Winged helix-like DNA-binding domain superfamily/Winged helix DNA-binding domain"/>
    <property type="match status" value="1"/>
</dbReference>
<dbReference type="PANTHER" id="PTHR34471">
    <property type="entry name" value="ARGININE REPRESSOR"/>
    <property type="match status" value="1"/>
</dbReference>
<evidence type="ECO:0000256" key="5">
    <source>
        <dbReference type="ARBA" id="ARBA00023125"/>
    </source>
</evidence>
<gene>
    <name evidence="7" type="primary">argR</name>
    <name evidence="10" type="ORF">ACFSR0_02695</name>
</gene>
<evidence type="ECO:0000256" key="3">
    <source>
        <dbReference type="ARBA" id="ARBA00022490"/>
    </source>
</evidence>
<dbReference type="Gene3D" id="3.30.1360.40">
    <property type="match status" value="1"/>
</dbReference>
<evidence type="ECO:0000256" key="4">
    <source>
        <dbReference type="ARBA" id="ARBA00023015"/>
    </source>
</evidence>
<dbReference type="Proteomes" id="UP001597427">
    <property type="component" value="Unassembled WGS sequence"/>
</dbReference>
<keyword evidence="6 7" id="KW-0804">Transcription</keyword>
<feature type="domain" description="Arginine repressor DNA-binding" evidence="8">
    <location>
        <begin position="1"/>
        <end position="68"/>
    </location>
</feature>
<keyword evidence="4 7" id="KW-0805">Transcription regulation</keyword>
<comment type="subcellular location">
    <subcellularLocation>
        <location evidence="1 7">Cytoplasm</location>
    </subcellularLocation>
</comment>
<sequence length="155" mass="17619">MRKSERHQIIKKIILDSTIQTQEELLTELKKQGVTATQATISRDIRDLKIVKKADKTGQVRFELFKETTPTEEQTDHNELFRQINEFVKKVDTAQFLTIVHTLPNNAQLLAASLDDYPLSGKVATIAGFDTILIITKSNEDAEAIANFFKTQLFL</sequence>
<evidence type="ECO:0000313" key="10">
    <source>
        <dbReference type="EMBL" id="MFD2728346.1"/>
    </source>
</evidence>
<dbReference type="SUPFAM" id="SSF55252">
    <property type="entry name" value="C-terminal domain of arginine repressor"/>
    <property type="match status" value="1"/>
</dbReference>
<dbReference type="InterPro" id="IPR036390">
    <property type="entry name" value="WH_DNA-bd_sf"/>
</dbReference>
<keyword evidence="7" id="KW-0678">Repressor</keyword>
<comment type="pathway">
    <text evidence="7">Amino-acid biosynthesis; L-arginine biosynthesis [regulation].</text>
</comment>
<name>A0ABW5TJQ6_9ENTE</name>
<accession>A0ABW5TJQ6</accession>
<comment type="caution">
    <text evidence="10">The sequence shown here is derived from an EMBL/GenBank/DDBJ whole genome shotgun (WGS) entry which is preliminary data.</text>
</comment>
<dbReference type="PRINTS" id="PR01467">
    <property type="entry name" value="ARGREPRESSOR"/>
</dbReference>
<dbReference type="EMBL" id="JBHUMO010000013">
    <property type="protein sequence ID" value="MFD2728346.1"/>
    <property type="molecule type" value="Genomic_DNA"/>
</dbReference>
<proteinExistence type="inferred from homology"/>
<evidence type="ECO:0000259" key="8">
    <source>
        <dbReference type="Pfam" id="PF01316"/>
    </source>
</evidence>
<evidence type="ECO:0000256" key="1">
    <source>
        <dbReference type="ARBA" id="ARBA00004496"/>
    </source>
</evidence>
<dbReference type="PANTHER" id="PTHR34471:SF1">
    <property type="entry name" value="ARGININE REPRESSOR"/>
    <property type="match status" value="1"/>
</dbReference>
<keyword evidence="3 7" id="KW-0963">Cytoplasm</keyword>
<comment type="similarity">
    <text evidence="2 7">Belongs to the ArgR family.</text>
</comment>
<dbReference type="InterPro" id="IPR036388">
    <property type="entry name" value="WH-like_DNA-bd_sf"/>
</dbReference>
<keyword evidence="7" id="KW-0028">Amino-acid biosynthesis</keyword>
<organism evidence="10 11">
    <name type="scientific">Enterococcus camelliae</name>
    <dbReference type="NCBI Taxonomy" id="453959"/>
    <lineage>
        <taxon>Bacteria</taxon>
        <taxon>Bacillati</taxon>
        <taxon>Bacillota</taxon>
        <taxon>Bacilli</taxon>
        <taxon>Lactobacillales</taxon>
        <taxon>Enterococcaceae</taxon>
        <taxon>Enterococcus</taxon>
    </lineage>
</organism>
<dbReference type="SUPFAM" id="SSF46785">
    <property type="entry name" value="Winged helix' DNA-binding domain"/>
    <property type="match status" value="1"/>
</dbReference>
<reference evidence="11" key="1">
    <citation type="journal article" date="2019" name="Int. J. Syst. Evol. Microbiol.">
        <title>The Global Catalogue of Microorganisms (GCM) 10K type strain sequencing project: providing services to taxonomists for standard genome sequencing and annotation.</title>
        <authorList>
            <consortium name="The Broad Institute Genomics Platform"/>
            <consortium name="The Broad Institute Genome Sequencing Center for Infectious Disease"/>
            <person name="Wu L."/>
            <person name="Ma J."/>
        </authorList>
    </citation>
    <scope>NUCLEOTIDE SEQUENCE [LARGE SCALE GENOMIC DNA]</scope>
    <source>
        <strain evidence="11">TISTR 932</strain>
    </source>
</reference>
<dbReference type="Pfam" id="PF02863">
    <property type="entry name" value="Arg_repressor_C"/>
    <property type="match status" value="1"/>
</dbReference>
<dbReference type="InterPro" id="IPR020900">
    <property type="entry name" value="Arg_repress_DNA-bd"/>
</dbReference>
<keyword evidence="7" id="KW-0055">Arginine biosynthesis</keyword>
<evidence type="ECO:0000259" key="9">
    <source>
        <dbReference type="Pfam" id="PF02863"/>
    </source>
</evidence>
<evidence type="ECO:0000256" key="6">
    <source>
        <dbReference type="ARBA" id="ARBA00023163"/>
    </source>
</evidence>
<dbReference type="InterPro" id="IPR036251">
    <property type="entry name" value="Arg_repress_C_sf"/>
</dbReference>
<feature type="domain" description="Arginine repressor C-terminal" evidence="9">
    <location>
        <begin position="85"/>
        <end position="150"/>
    </location>
</feature>
<keyword evidence="11" id="KW-1185">Reference proteome</keyword>
<dbReference type="Pfam" id="PF01316">
    <property type="entry name" value="Arg_repressor"/>
    <property type="match status" value="1"/>
</dbReference>
<evidence type="ECO:0000313" key="11">
    <source>
        <dbReference type="Proteomes" id="UP001597427"/>
    </source>
</evidence>
<protein>
    <recommendedName>
        <fullName evidence="7">Arginine repressor</fullName>
    </recommendedName>
</protein>
<evidence type="ECO:0000256" key="2">
    <source>
        <dbReference type="ARBA" id="ARBA00008316"/>
    </source>
</evidence>